<gene>
    <name evidence="2" type="ORF">CHGG_02051</name>
</gene>
<accession>Q2HCK3</accession>
<dbReference type="VEuPathDB" id="FungiDB:CHGG_02051"/>
<organism evidence="2 3">
    <name type="scientific">Chaetomium globosum (strain ATCC 6205 / CBS 148.51 / DSM 1962 / NBRC 6347 / NRRL 1970)</name>
    <name type="common">Soil fungus</name>
    <dbReference type="NCBI Taxonomy" id="306901"/>
    <lineage>
        <taxon>Eukaryota</taxon>
        <taxon>Fungi</taxon>
        <taxon>Dikarya</taxon>
        <taxon>Ascomycota</taxon>
        <taxon>Pezizomycotina</taxon>
        <taxon>Sordariomycetes</taxon>
        <taxon>Sordariomycetidae</taxon>
        <taxon>Sordariales</taxon>
        <taxon>Chaetomiaceae</taxon>
        <taxon>Chaetomium</taxon>
    </lineage>
</organism>
<dbReference type="InParanoid" id="Q2HCK3"/>
<keyword evidence="3" id="KW-1185">Reference proteome</keyword>
<feature type="compositionally biased region" description="Polar residues" evidence="1">
    <location>
        <begin position="120"/>
        <end position="132"/>
    </location>
</feature>
<protein>
    <submittedName>
        <fullName evidence="2">Uncharacterized protein</fullName>
    </submittedName>
</protein>
<name>Q2HCK3_CHAGB</name>
<dbReference type="EMBL" id="CH408029">
    <property type="protein sequence ID" value="EAQ93816.1"/>
    <property type="molecule type" value="Genomic_DNA"/>
</dbReference>
<evidence type="ECO:0000256" key="1">
    <source>
        <dbReference type="SAM" id="MobiDB-lite"/>
    </source>
</evidence>
<feature type="compositionally biased region" description="Low complexity" evidence="1">
    <location>
        <begin position="73"/>
        <end position="91"/>
    </location>
</feature>
<dbReference type="GeneID" id="4386983"/>
<feature type="compositionally biased region" description="Polar residues" evidence="1">
    <location>
        <begin position="18"/>
        <end position="41"/>
    </location>
</feature>
<feature type="compositionally biased region" description="Polar residues" evidence="1">
    <location>
        <begin position="96"/>
        <end position="113"/>
    </location>
</feature>
<dbReference type="Proteomes" id="UP000001056">
    <property type="component" value="Unassembled WGS sequence"/>
</dbReference>
<evidence type="ECO:0000313" key="2">
    <source>
        <dbReference type="EMBL" id="EAQ93816.1"/>
    </source>
</evidence>
<evidence type="ECO:0000313" key="3">
    <source>
        <dbReference type="Proteomes" id="UP000001056"/>
    </source>
</evidence>
<sequence>MSPPLMASGAHGALAGPSVSQPTGTTPSNFQGITRTTSQRMIQVPIIPTSDTGSVHSRSVVQQQTGQCTTPGATVNAPTTEATPAAKTSPPGFSAGDSTTTAQATPVTRASNRNSRKSQRALQADSNTQEAHINTRGVTARRSGTLASRDKRAGGGDSGKPMSRPGKQQQRARLGRNTPVDDQESEGYSNL</sequence>
<feature type="compositionally biased region" description="Polar residues" evidence="1">
    <location>
        <begin position="49"/>
        <end position="72"/>
    </location>
</feature>
<feature type="region of interest" description="Disordered" evidence="1">
    <location>
        <begin position="1"/>
        <end position="191"/>
    </location>
</feature>
<dbReference type="RefSeq" id="XP_001221272.1">
    <property type="nucleotide sequence ID" value="XM_001221271.1"/>
</dbReference>
<dbReference type="AlphaFoldDB" id="Q2HCK3"/>
<reference evidence="3" key="1">
    <citation type="journal article" date="2015" name="Genome Announc.">
        <title>Draft genome sequence of the cellulolytic fungus Chaetomium globosum.</title>
        <authorList>
            <person name="Cuomo C.A."/>
            <person name="Untereiner W.A."/>
            <person name="Ma L.-J."/>
            <person name="Grabherr M."/>
            <person name="Birren B.W."/>
        </authorList>
    </citation>
    <scope>NUCLEOTIDE SEQUENCE [LARGE SCALE GENOMIC DNA]</scope>
    <source>
        <strain evidence="3">ATCC 6205 / CBS 148.51 / DSM 1962 / NBRC 6347 / NRRL 1970</strain>
    </source>
</reference>
<dbReference type="HOGENOM" id="CLU_1503280_0_0_1"/>
<proteinExistence type="predicted"/>